<feature type="binding site" evidence="7">
    <location>
        <position position="27"/>
    </location>
    <ligand>
        <name>Mn(2+)</name>
        <dbReference type="ChEBI" id="CHEBI:29035"/>
    </ligand>
</feature>
<dbReference type="PANTHER" id="PTHR11404:SF6">
    <property type="entry name" value="SUPEROXIDE DISMUTASE [MN], MITOCHONDRIAL"/>
    <property type="match status" value="1"/>
</dbReference>
<comment type="caution">
    <text evidence="9">The sequence shown here is derived from an EMBL/GenBank/DDBJ whole genome shotgun (WGS) entry which is preliminary data.</text>
</comment>
<dbReference type="InterPro" id="IPR001189">
    <property type="entry name" value="Mn/Fe_SOD"/>
</dbReference>
<dbReference type="PIRSF" id="PIRSF000349">
    <property type="entry name" value="SODismutase"/>
    <property type="match status" value="1"/>
</dbReference>
<dbReference type="InterPro" id="IPR019832">
    <property type="entry name" value="Mn/Fe_SOD_C"/>
</dbReference>
<dbReference type="GO" id="GO:0046872">
    <property type="term" value="F:metal ion binding"/>
    <property type="evidence" value="ECO:0007669"/>
    <property type="project" value="UniProtKB-KW"/>
</dbReference>
<protein>
    <recommendedName>
        <fullName evidence="3">superoxide dismutase</fullName>
        <ecNumber evidence="3">1.15.1.1</ecNumber>
    </recommendedName>
</protein>
<evidence type="ECO:0000256" key="4">
    <source>
        <dbReference type="ARBA" id="ARBA00022723"/>
    </source>
</evidence>
<keyword evidence="10" id="KW-1185">Reference proteome</keyword>
<evidence type="ECO:0000259" key="8">
    <source>
        <dbReference type="Pfam" id="PF02777"/>
    </source>
</evidence>
<evidence type="ECO:0000256" key="7">
    <source>
        <dbReference type="PIRSR" id="PIRSR000349-1"/>
    </source>
</evidence>
<organism evidence="9 10">
    <name type="scientific">Halococcus thailandensis JCM 13552</name>
    <dbReference type="NCBI Taxonomy" id="1227457"/>
    <lineage>
        <taxon>Archaea</taxon>
        <taxon>Methanobacteriati</taxon>
        <taxon>Methanobacteriota</taxon>
        <taxon>Stenosarchaea group</taxon>
        <taxon>Halobacteria</taxon>
        <taxon>Halobacteriales</taxon>
        <taxon>Halococcaceae</taxon>
        <taxon>Halococcus</taxon>
    </lineage>
</organism>
<evidence type="ECO:0000256" key="1">
    <source>
        <dbReference type="ARBA" id="ARBA00001936"/>
    </source>
</evidence>
<evidence type="ECO:0000256" key="3">
    <source>
        <dbReference type="ARBA" id="ARBA00012682"/>
    </source>
</evidence>
<gene>
    <name evidence="9" type="ORF">C451_02163</name>
</gene>
<evidence type="ECO:0000313" key="10">
    <source>
        <dbReference type="Proteomes" id="UP000011680"/>
    </source>
</evidence>
<evidence type="ECO:0000256" key="6">
    <source>
        <dbReference type="ARBA" id="ARBA00023211"/>
    </source>
</evidence>
<feature type="binding site" evidence="7">
    <location>
        <position position="115"/>
    </location>
    <ligand>
        <name>Mn(2+)</name>
        <dbReference type="ChEBI" id="CHEBI:29035"/>
    </ligand>
</feature>
<dbReference type="InterPro" id="IPR050265">
    <property type="entry name" value="Fe/Mn_Superoxide_Dismutase"/>
</dbReference>
<dbReference type="InterPro" id="IPR019833">
    <property type="entry name" value="Mn/Fe_SOD_BS"/>
</dbReference>
<evidence type="ECO:0000256" key="5">
    <source>
        <dbReference type="ARBA" id="ARBA00023002"/>
    </source>
</evidence>
<dbReference type="PROSITE" id="PS00088">
    <property type="entry name" value="SOD_MN"/>
    <property type="match status" value="1"/>
</dbReference>
<sequence length="161" mass="18207">MRNNNDFSEIKHVKRDLSFNLSGHVLHTTFWENMSPDGGGKPSGYLAKAINKYFGSFENFKAEFNAAAKNVEGSGWGLLVYDHLADMPLVTQAEDHNDLAVQGATPLLVLDVWEHAYYLQYKNNRGKYVTNWWNVVDWDDVTQRYEAAQYAELSGDGAPSI</sequence>
<dbReference type="Proteomes" id="UP000011680">
    <property type="component" value="Unassembled WGS sequence"/>
</dbReference>
<keyword evidence="6" id="KW-0464">Manganese</keyword>
<comment type="cofactor">
    <cofactor evidence="1">
        <name>Mn(2+)</name>
        <dbReference type="ChEBI" id="CHEBI:29035"/>
    </cofactor>
</comment>
<dbReference type="AlphaFoldDB" id="M0NF92"/>
<dbReference type="Pfam" id="PF02777">
    <property type="entry name" value="Sod_Fe_C"/>
    <property type="match status" value="1"/>
</dbReference>
<proteinExistence type="inferred from homology"/>
<dbReference type="SUPFAM" id="SSF46609">
    <property type="entry name" value="Fe,Mn superoxide dismutase (SOD), N-terminal domain"/>
    <property type="match status" value="1"/>
</dbReference>
<keyword evidence="5" id="KW-0560">Oxidoreductase</keyword>
<dbReference type="PANTHER" id="PTHR11404">
    <property type="entry name" value="SUPEROXIDE DISMUTASE 2"/>
    <property type="match status" value="1"/>
</dbReference>
<dbReference type="SUPFAM" id="SSF54719">
    <property type="entry name" value="Fe,Mn superoxide dismutase (SOD), C-terminal domain"/>
    <property type="match status" value="1"/>
</dbReference>
<evidence type="ECO:0000313" key="9">
    <source>
        <dbReference type="EMBL" id="EMA56491.1"/>
    </source>
</evidence>
<dbReference type="GO" id="GO:0004784">
    <property type="term" value="F:superoxide dismutase activity"/>
    <property type="evidence" value="ECO:0007669"/>
    <property type="project" value="UniProtKB-EC"/>
</dbReference>
<evidence type="ECO:0000256" key="2">
    <source>
        <dbReference type="ARBA" id="ARBA00008714"/>
    </source>
</evidence>
<dbReference type="EMBL" id="AOMF01000037">
    <property type="protein sequence ID" value="EMA56491.1"/>
    <property type="molecule type" value="Genomic_DNA"/>
</dbReference>
<dbReference type="PATRIC" id="fig|1227457.3.peg.389"/>
<feature type="domain" description="Manganese/iron superoxide dismutase C-terminal" evidence="8">
    <location>
        <begin position="42"/>
        <end position="144"/>
    </location>
</feature>
<name>M0NF92_9EURY</name>
<dbReference type="Gene3D" id="1.10.287.990">
    <property type="entry name" value="Fe,Mn superoxide dismutase (SOD) domain"/>
    <property type="match status" value="1"/>
</dbReference>
<reference evidence="9 10" key="1">
    <citation type="journal article" date="2014" name="PLoS Genet.">
        <title>Phylogenetically driven sequencing of extremely halophilic archaea reveals strategies for static and dynamic osmo-response.</title>
        <authorList>
            <person name="Becker E.A."/>
            <person name="Seitzer P.M."/>
            <person name="Tritt A."/>
            <person name="Larsen D."/>
            <person name="Krusor M."/>
            <person name="Yao A.I."/>
            <person name="Wu D."/>
            <person name="Madern D."/>
            <person name="Eisen J.A."/>
            <person name="Darling A.E."/>
            <person name="Facciotti M.T."/>
        </authorList>
    </citation>
    <scope>NUCLEOTIDE SEQUENCE [LARGE SCALE GENOMIC DNA]</scope>
    <source>
        <strain evidence="9 10">JCM 13552</strain>
    </source>
</reference>
<accession>M0NF92</accession>
<dbReference type="InterPro" id="IPR036324">
    <property type="entry name" value="Mn/Fe_SOD_N_sf"/>
</dbReference>
<dbReference type="Gene3D" id="3.55.40.20">
    <property type="entry name" value="Iron/manganese superoxide dismutase, C-terminal domain"/>
    <property type="match status" value="1"/>
</dbReference>
<dbReference type="PRINTS" id="PR01703">
    <property type="entry name" value="MNSODISMTASE"/>
</dbReference>
<dbReference type="InterPro" id="IPR036314">
    <property type="entry name" value="SOD_C_sf"/>
</dbReference>
<dbReference type="EC" id="1.15.1.1" evidence="3"/>
<dbReference type="STRING" id="1227457.C451_02163"/>
<comment type="similarity">
    <text evidence="2">Belongs to the iron/manganese superoxide dismutase family.</text>
</comment>
<dbReference type="FunFam" id="3.55.40.20:FF:000004">
    <property type="entry name" value="Superoxide dismutase [Fe]"/>
    <property type="match status" value="1"/>
</dbReference>
<dbReference type="eggNOG" id="arCOG04147">
    <property type="taxonomic scope" value="Archaea"/>
</dbReference>
<feature type="binding site" evidence="7">
    <location>
        <position position="111"/>
    </location>
    <ligand>
        <name>Mn(2+)</name>
        <dbReference type="ChEBI" id="CHEBI:29035"/>
    </ligand>
</feature>
<keyword evidence="4 7" id="KW-0479">Metal-binding</keyword>